<keyword evidence="1" id="KW-0472">Membrane</keyword>
<feature type="transmembrane region" description="Helical" evidence="1">
    <location>
        <begin position="72"/>
        <end position="100"/>
    </location>
</feature>
<dbReference type="EMBL" id="JAECVW010000004">
    <property type="protein sequence ID" value="MBH8595466.1"/>
    <property type="molecule type" value="Genomic_DNA"/>
</dbReference>
<name>A0A8I1ACP1_THEIN</name>
<reference evidence="2 3" key="1">
    <citation type="submission" date="2020-12" db="EMBL/GenBank/DDBJ databases">
        <title>WGS of Thermoactinomyces spp.</title>
        <authorList>
            <person name="Cheng K."/>
        </authorList>
    </citation>
    <scope>NUCLEOTIDE SEQUENCE [LARGE SCALE GENOMIC DNA]</scope>
    <source>
        <strain evidence="3">CICC 10671\DSM 43846</strain>
    </source>
</reference>
<evidence type="ECO:0000256" key="1">
    <source>
        <dbReference type="SAM" id="Phobius"/>
    </source>
</evidence>
<keyword evidence="3" id="KW-1185">Reference proteome</keyword>
<feature type="transmembrane region" description="Helical" evidence="1">
    <location>
        <begin position="7"/>
        <end position="27"/>
    </location>
</feature>
<feature type="transmembrane region" description="Helical" evidence="1">
    <location>
        <begin position="33"/>
        <end position="51"/>
    </location>
</feature>
<protein>
    <submittedName>
        <fullName evidence="2">Uncharacterized protein</fullName>
    </submittedName>
</protein>
<sequence>MGVGPNLVMSGCFALFTLVYFLLQRFYGADVRLWMLIYFPVLLFVMTFSFNHWQQPLKRFIDRLKEQAQAGFWKCIMIIAGMVLFWVIAIILLIGVPLAVFEPEVANQ</sequence>
<comment type="caution">
    <text evidence="2">The sequence shown here is derived from an EMBL/GenBank/DDBJ whole genome shotgun (WGS) entry which is preliminary data.</text>
</comment>
<accession>A0A8I1ACP1</accession>
<dbReference type="Proteomes" id="UP000633619">
    <property type="component" value="Unassembled WGS sequence"/>
</dbReference>
<evidence type="ECO:0000313" key="2">
    <source>
        <dbReference type="EMBL" id="MBH8595466.1"/>
    </source>
</evidence>
<organism evidence="2 3">
    <name type="scientific">Thermoactinomyces intermedius</name>
    <dbReference type="NCBI Taxonomy" id="2024"/>
    <lineage>
        <taxon>Bacteria</taxon>
        <taxon>Bacillati</taxon>
        <taxon>Bacillota</taxon>
        <taxon>Bacilli</taxon>
        <taxon>Bacillales</taxon>
        <taxon>Thermoactinomycetaceae</taxon>
        <taxon>Thermoactinomyces</taxon>
    </lineage>
</organism>
<dbReference type="AlphaFoldDB" id="A0A8I1ACP1"/>
<proteinExistence type="predicted"/>
<dbReference type="RefSeq" id="WP_181732127.1">
    <property type="nucleotide sequence ID" value="NZ_JACEIR010000005.1"/>
</dbReference>
<keyword evidence="1" id="KW-0812">Transmembrane</keyword>
<keyword evidence="1" id="KW-1133">Transmembrane helix</keyword>
<gene>
    <name evidence="2" type="ORF">I8U20_08990</name>
</gene>
<evidence type="ECO:0000313" key="3">
    <source>
        <dbReference type="Proteomes" id="UP000633619"/>
    </source>
</evidence>